<dbReference type="Pfam" id="PF00903">
    <property type="entry name" value="Glyoxalase"/>
    <property type="match status" value="1"/>
</dbReference>
<keyword evidence="3" id="KW-1185">Reference proteome</keyword>
<proteinExistence type="predicted"/>
<dbReference type="PROSITE" id="PS51819">
    <property type="entry name" value="VOC"/>
    <property type="match status" value="1"/>
</dbReference>
<evidence type="ECO:0000259" key="1">
    <source>
        <dbReference type="PROSITE" id="PS51819"/>
    </source>
</evidence>
<dbReference type="InterPro" id="IPR029068">
    <property type="entry name" value="Glyas_Bleomycin-R_OHBP_Dase"/>
</dbReference>
<dbReference type="RefSeq" id="WP_202676773.1">
    <property type="nucleotide sequence ID" value="NZ_CP068595.1"/>
</dbReference>
<dbReference type="InterPro" id="IPR004360">
    <property type="entry name" value="Glyas_Fos-R_dOase_dom"/>
</dbReference>
<dbReference type="KEGG" id="pson:JI735_31225"/>
<dbReference type="Proteomes" id="UP000595841">
    <property type="component" value="Chromosome"/>
</dbReference>
<sequence>MKIHRIDHAGVVVNDLSAAKAFFLDFGLEVQGEWESEGEGIELIQYISPSDEREIQLPFANTPGIRHLAFVVEDIEAIVASLHSIFPAKNVPLPLGSGTFQLRQAVRRGRSLPAFSGGPSGLRQTPALLYPDCRRCEAPG</sequence>
<evidence type="ECO:0000313" key="2">
    <source>
        <dbReference type="EMBL" id="QQZ60867.1"/>
    </source>
</evidence>
<dbReference type="AlphaFoldDB" id="A0A974SCH6"/>
<reference evidence="2 3" key="1">
    <citation type="submission" date="2021-01" db="EMBL/GenBank/DDBJ databases">
        <title>Whole genome sequence of Paenibacillus sonchi LMG 24727 for comparative genomics.</title>
        <authorList>
            <person name="Lee G."/>
            <person name="Kim M.-J."/>
            <person name="Lim K."/>
            <person name="Shin J.-H."/>
        </authorList>
    </citation>
    <scope>NUCLEOTIDE SEQUENCE [LARGE SCALE GENOMIC DNA]</scope>
    <source>
        <strain evidence="2 3">LMG 24727</strain>
    </source>
</reference>
<dbReference type="EMBL" id="CP068595">
    <property type="protein sequence ID" value="QQZ60867.1"/>
    <property type="molecule type" value="Genomic_DNA"/>
</dbReference>
<organism evidence="2 3">
    <name type="scientific">Paenibacillus sonchi</name>
    <dbReference type="NCBI Taxonomy" id="373687"/>
    <lineage>
        <taxon>Bacteria</taxon>
        <taxon>Bacillati</taxon>
        <taxon>Bacillota</taxon>
        <taxon>Bacilli</taxon>
        <taxon>Bacillales</taxon>
        <taxon>Paenibacillaceae</taxon>
        <taxon>Paenibacillus</taxon>
        <taxon>Paenibacillus sonchi group</taxon>
    </lineage>
</organism>
<dbReference type="Gene3D" id="3.10.180.10">
    <property type="entry name" value="2,3-Dihydroxybiphenyl 1,2-Dioxygenase, domain 1"/>
    <property type="match status" value="2"/>
</dbReference>
<dbReference type="SUPFAM" id="SSF54593">
    <property type="entry name" value="Glyoxalase/Bleomycin resistance protein/Dihydroxybiphenyl dioxygenase"/>
    <property type="match status" value="1"/>
</dbReference>
<dbReference type="InterPro" id="IPR037523">
    <property type="entry name" value="VOC_core"/>
</dbReference>
<evidence type="ECO:0000313" key="3">
    <source>
        <dbReference type="Proteomes" id="UP000595841"/>
    </source>
</evidence>
<accession>A0A974SCH6</accession>
<gene>
    <name evidence="2" type="ORF">JI735_31225</name>
</gene>
<feature type="domain" description="VOC" evidence="1">
    <location>
        <begin position="5"/>
        <end position="129"/>
    </location>
</feature>
<protein>
    <submittedName>
        <fullName evidence="2">VOC family protein</fullName>
    </submittedName>
</protein>
<name>A0A974SCH6_9BACL</name>